<accession>A0A075N240</accession>
<dbReference type="HOGENOM" id="CLU_3387396_0_0_2"/>
<evidence type="ECO:0000313" key="1">
    <source>
        <dbReference type="EMBL" id="AIF85514.1"/>
    </source>
</evidence>
<dbReference type="KEGG" id="nev:NTE_03486"/>
<dbReference type="STRING" id="1459636.NTE_03486"/>
<organism evidence="1 2">
    <name type="scientific">Candidatus Nitrososphaera evergladensis SR1</name>
    <dbReference type="NCBI Taxonomy" id="1459636"/>
    <lineage>
        <taxon>Archaea</taxon>
        <taxon>Nitrososphaerota</taxon>
        <taxon>Nitrososphaeria</taxon>
        <taxon>Nitrososphaerales</taxon>
        <taxon>Nitrososphaeraceae</taxon>
        <taxon>Nitrososphaera</taxon>
    </lineage>
</organism>
<name>A0A075N240_9ARCH</name>
<dbReference type="EMBL" id="CP007174">
    <property type="protein sequence ID" value="AIF85514.1"/>
    <property type="molecule type" value="Genomic_DNA"/>
</dbReference>
<protein>
    <submittedName>
        <fullName evidence="1">Uncharacterized protein</fullName>
    </submittedName>
</protein>
<proteinExistence type="predicted"/>
<reference evidence="1 2" key="1">
    <citation type="journal article" date="2014" name="PLoS ONE">
        <title>Genome Sequence of Candidatus Nitrososphaera evergladensis from Group I.1b Enriched from Everglades Soil Reveals Novel Genomic Features of the Ammonia-Oxidizing Archaea.</title>
        <authorList>
            <person name="Zhalnina K.V."/>
            <person name="Dias R."/>
            <person name="Leonard M.T."/>
            <person name="Dorr de Quadros P."/>
            <person name="Camargo F.A."/>
            <person name="Drew J.C."/>
            <person name="Farmerie W.G."/>
            <person name="Daroub S.H."/>
            <person name="Triplett E.W."/>
        </authorList>
    </citation>
    <scope>NUCLEOTIDE SEQUENCE [LARGE SCALE GENOMIC DNA]</scope>
    <source>
        <strain evidence="1 2">SR1</strain>
    </source>
</reference>
<dbReference type="Proteomes" id="UP000028194">
    <property type="component" value="Chromosome"/>
</dbReference>
<dbReference type="AlphaFoldDB" id="A0A075N240"/>
<sequence length="32" mass="3615">MKKMTIVLILPMSEITSPKSEFLVDAYATFLP</sequence>
<keyword evidence="2" id="KW-1185">Reference proteome</keyword>
<gene>
    <name evidence="1" type="ORF">NTE_03486</name>
</gene>
<evidence type="ECO:0000313" key="2">
    <source>
        <dbReference type="Proteomes" id="UP000028194"/>
    </source>
</evidence>